<keyword evidence="1" id="KW-0677">Repeat</keyword>
<dbReference type="AlphaFoldDB" id="A0AAV2YUJ1"/>
<accession>A0AAV2YUJ1</accession>
<evidence type="ECO:0000313" key="6">
    <source>
        <dbReference type="Proteomes" id="UP001146120"/>
    </source>
</evidence>
<dbReference type="PANTHER" id="PTHR24193">
    <property type="entry name" value="ANKYRIN REPEAT PROTEIN"/>
    <property type="match status" value="1"/>
</dbReference>
<evidence type="ECO:0000256" key="3">
    <source>
        <dbReference type="PROSITE-ProRule" id="PRU00023"/>
    </source>
</evidence>
<evidence type="ECO:0000256" key="4">
    <source>
        <dbReference type="SAM" id="MobiDB-lite"/>
    </source>
</evidence>
<dbReference type="SUPFAM" id="SSF48403">
    <property type="entry name" value="Ankyrin repeat"/>
    <property type="match status" value="1"/>
</dbReference>
<comment type="caution">
    <text evidence="5">The sequence shown here is derived from an EMBL/GenBank/DDBJ whole genome shotgun (WGS) entry which is preliminary data.</text>
</comment>
<feature type="region of interest" description="Disordered" evidence="4">
    <location>
        <begin position="1"/>
        <end position="34"/>
    </location>
</feature>
<protein>
    <submittedName>
        <fullName evidence="5">Uncharacterized protein</fullName>
    </submittedName>
</protein>
<dbReference type="PROSITE" id="PS50297">
    <property type="entry name" value="ANK_REP_REGION"/>
    <property type="match status" value="3"/>
</dbReference>
<dbReference type="InterPro" id="IPR050663">
    <property type="entry name" value="Ankyrin-SOCS_Box"/>
</dbReference>
<dbReference type="EMBL" id="DAKRPA010000138">
    <property type="protein sequence ID" value="DAZ97346.1"/>
    <property type="molecule type" value="Genomic_DNA"/>
</dbReference>
<dbReference type="Gene3D" id="1.25.40.20">
    <property type="entry name" value="Ankyrin repeat-containing domain"/>
    <property type="match status" value="2"/>
</dbReference>
<dbReference type="Proteomes" id="UP001146120">
    <property type="component" value="Unassembled WGS sequence"/>
</dbReference>
<dbReference type="Pfam" id="PF12796">
    <property type="entry name" value="Ank_2"/>
    <property type="match status" value="2"/>
</dbReference>
<feature type="repeat" description="ANK" evidence="3">
    <location>
        <begin position="75"/>
        <end position="97"/>
    </location>
</feature>
<proteinExistence type="predicted"/>
<evidence type="ECO:0000256" key="2">
    <source>
        <dbReference type="ARBA" id="ARBA00023043"/>
    </source>
</evidence>
<gene>
    <name evidence="5" type="ORF">N0F65_010780</name>
</gene>
<organism evidence="5 6">
    <name type="scientific">Lagenidium giganteum</name>
    <dbReference type="NCBI Taxonomy" id="4803"/>
    <lineage>
        <taxon>Eukaryota</taxon>
        <taxon>Sar</taxon>
        <taxon>Stramenopiles</taxon>
        <taxon>Oomycota</taxon>
        <taxon>Peronosporomycetes</taxon>
        <taxon>Pythiales</taxon>
        <taxon>Pythiaceae</taxon>
    </lineage>
</organism>
<dbReference type="PANTHER" id="PTHR24193:SF121">
    <property type="entry name" value="ADA2A-CONTAINING COMPLEX COMPONENT 3, ISOFORM D"/>
    <property type="match status" value="1"/>
</dbReference>
<keyword evidence="6" id="KW-1185">Reference proteome</keyword>
<dbReference type="GO" id="GO:0000976">
    <property type="term" value="F:transcription cis-regulatory region binding"/>
    <property type="evidence" value="ECO:0007669"/>
    <property type="project" value="TreeGrafter"/>
</dbReference>
<dbReference type="PROSITE" id="PS50088">
    <property type="entry name" value="ANK_REPEAT"/>
    <property type="match status" value="4"/>
</dbReference>
<evidence type="ECO:0000313" key="5">
    <source>
        <dbReference type="EMBL" id="DAZ97346.1"/>
    </source>
</evidence>
<feature type="repeat" description="ANK" evidence="3">
    <location>
        <begin position="177"/>
        <end position="200"/>
    </location>
</feature>
<feature type="repeat" description="ANK" evidence="3">
    <location>
        <begin position="111"/>
        <end position="143"/>
    </location>
</feature>
<dbReference type="GO" id="GO:0005634">
    <property type="term" value="C:nucleus"/>
    <property type="evidence" value="ECO:0007669"/>
    <property type="project" value="TreeGrafter"/>
</dbReference>
<dbReference type="Pfam" id="PF13637">
    <property type="entry name" value="Ank_4"/>
    <property type="match status" value="1"/>
</dbReference>
<dbReference type="PRINTS" id="PR01415">
    <property type="entry name" value="ANKYRIN"/>
</dbReference>
<name>A0AAV2YUJ1_9STRA</name>
<dbReference type="GO" id="GO:0045944">
    <property type="term" value="P:positive regulation of transcription by RNA polymerase II"/>
    <property type="evidence" value="ECO:0007669"/>
    <property type="project" value="TreeGrafter"/>
</dbReference>
<sequence>MADGGTHTHDGGEHRGYKHEHEHGHGHGHSHGGLDAIHTVTDVSPVHEAAREGDLAELRKIIAEDPSKAQELDKYGLTPLHWACDRGHLSIVRFLIEEVQVDVNAVEKRLFRRQPIHFAGLNGPPEVMQFIVSHGADLEARDYRGWNALHCAAHGGFGDVCSVLVESGAELKSMSLRKETALHLAARCGHDHVLRVLLQNVKPAAAFVQQRDQDGDSALDVAQACGHTTCATVLRQCIGAASPSPSA</sequence>
<dbReference type="SMART" id="SM00248">
    <property type="entry name" value="ANK"/>
    <property type="match status" value="5"/>
</dbReference>
<dbReference type="InterPro" id="IPR002110">
    <property type="entry name" value="Ankyrin_rpt"/>
</dbReference>
<feature type="repeat" description="ANK" evidence="3">
    <location>
        <begin position="144"/>
        <end position="176"/>
    </location>
</feature>
<reference evidence="5" key="1">
    <citation type="submission" date="2022-11" db="EMBL/GenBank/DDBJ databases">
        <authorList>
            <person name="Morgan W.R."/>
            <person name="Tartar A."/>
        </authorList>
    </citation>
    <scope>NUCLEOTIDE SEQUENCE</scope>
    <source>
        <strain evidence="5">ARSEF 373</strain>
    </source>
</reference>
<dbReference type="InterPro" id="IPR036770">
    <property type="entry name" value="Ankyrin_rpt-contain_sf"/>
</dbReference>
<feature type="compositionally biased region" description="Basic and acidic residues" evidence="4">
    <location>
        <begin position="1"/>
        <end position="25"/>
    </location>
</feature>
<keyword evidence="2 3" id="KW-0040">ANK repeat</keyword>
<reference evidence="5" key="2">
    <citation type="journal article" date="2023" name="Microbiol Resour">
        <title>Decontamination and Annotation of the Draft Genome Sequence of the Oomycete Lagenidium giganteum ARSEF 373.</title>
        <authorList>
            <person name="Morgan W.R."/>
            <person name="Tartar A."/>
        </authorList>
    </citation>
    <scope>NUCLEOTIDE SEQUENCE</scope>
    <source>
        <strain evidence="5">ARSEF 373</strain>
    </source>
</reference>
<evidence type="ECO:0000256" key="1">
    <source>
        <dbReference type="ARBA" id="ARBA00022737"/>
    </source>
</evidence>